<keyword evidence="1" id="KW-0175">Coiled coil</keyword>
<feature type="transmembrane region" description="Helical" evidence="2">
    <location>
        <begin position="181"/>
        <end position="199"/>
    </location>
</feature>
<organism evidence="4">
    <name type="scientific">Ignisphaera aggregans</name>
    <dbReference type="NCBI Taxonomy" id="334771"/>
    <lineage>
        <taxon>Archaea</taxon>
        <taxon>Thermoproteota</taxon>
        <taxon>Thermoprotei</taxon>
        <taxon>Desulfurococcales</taxon>
        <taxon>Desulfurococcaceae</taxon>
        <taxon>Ignisphaera</taxon>
    </lineage>
</organism>
<evidence type="ECO:0000313" key="4">
    <source>
        <dbReference type="EMBL" id="HGT98226.1"/>
    </source>
</evidence>
<sequence length="265" mass="30532">MYRRITNSLVKLIEVLRNIGMESTAQRLEKSIYNLREIEKVTIFSRKYVDMFNGFYDMVSHISEKIHNQKESKEVVKNELENLINNIDNVVNNICSKYIRTKFTVILLTTLYVIASISATASIAATESTLILVNMILWLNIAVVALLLLDIQSSLFFVTALPLVSMIATFTNTGLGVDKMRYALILHIVASIIALLFLSQNIDNYKKLMLTIFNLEKKLHHLAESIYELFSKKQVKTVDLEKYLNIYSDKAYELIRYINDMQKLS</sequence>
<comment type="caution">
    <text evidence="4">The sequence shown here is derived from an EMBL/GenBank/DDBJ whole genome shotgun (WGS) entry which is preliminary data.</text>
</comment>
<keyword evidence="2" id="KW-1133">Transmembrane helix</keyword>
<evidence type="ECO:0000256" key="1">
    <source>
        <dbReference type="SAM" id="Coils"/>
    </source>
</evidence>
<gene>
    <name evidence="3" type="ORF">ENT99_04055</name>
    <name evidence="4" type="ORF">ENU64_02185</name>
</gene>
<proteinExistence type="predicted"/>
<feature type="transmembrane region" description="Helical" evidence="2">
    <location>
        <begin position="131"/>
        <end position="149"/>
    </location>
</feature>
<feature type="transmembrane region" description="Helical" evidence="2">
    <location>
        <begin position="103"/>
        <end position="125"/>
    </location>
</feature>
<protein>
    <submittedName>
        <fullName evidence="4">Uncharacterized protein</fullName>
    </submittedName>
</protein>
<dbReference type="AlphaFoldDB" id="A0A7J3MXP8"/>
<feature type="transmembrane region" description="Helical" evidence="2">
    <location>
        <begin position="156"/>
        <end position="175"/>
    </location>
</feature>
<evidence type="ECO:0000256" key="2">
    <source>
        <dbReference type="SAM" id="Phobius"/>
    </source>
</evidence>
<keyword evidence="2" id="KW-0812">Transmembrane</keyword>
<dbReference type="EMBL" id="DTAU01000080">
    <property type="protein sequence ID" value="HFQ78861.1"/>
    <property type="molecule type" value="Genomic_DNA"/>
</dbReference>
<name>A0A7J3MXP8_9CREN</name>
<dbReference type="EMBL" id="DTDH01000064">
    <property type="protein sequence ID" value="HGT98226.1"/>
    <property type="molecule type" value="Genomic_DNA"/>
</dbReference>
<evidence type="ECO:0000313" key="3">
    <source>
        <dbReference type="EMBL" id="HFQ78861.1"/>
    </source>
</evidence>
<reference evidence="4" key="1">
    <citation type="journal article" date="2020" name="mSystems">
        <title>Genome- and Community-Level Interaction Insights into Carbon Utilization and Element Cycling Functions of Hydrothermarchaeota in Hydrothermal Sediment.</title>
        <authorList>
            <person name="Zhou Z."/>
            <person name="Liu Y."/>
            <person name="Xu W."/>
            <person name="Pan J."/>
            <person name="Luo Z.H."/>
            <person name="Li M."/>
        </authorList>
    </citation>
    <scope>NUCLEOTIDE SEQUENCE [LARGE SCALE GENOMIC DNA]</scope>
    <source>
        <strain evidence="3">SpSt-629</strain>
        <strain evidence="4">SpSt-688</strain>
    </source>
</reference>
<accession>A0A7J3MXP8</accession>
<keyword evidence="2" id="KW-0472">Membrane</keyword>
<feature type="coiled-coil region" evidence="1">
    <location>
        <begin position="66"/>
        <end position="93"/>
    </location>
</feature>